<dbReference type="EMBL" id="CP109441">
    <property type="protein sequence ID" value="WUV46230.1"/>
    <property type="molecule type" value="Genomic_DNA"/>
</dbReference>
<dbReference type="InterPro" id="IPR037401">
    <property type="entry name" value="SnoaL-like"/>
</dbReference>
<dbReference type="Proteomes" id="UP001432062">
    <property type="component" value="Chromosome"/>
</dbReference>
<sequence>MATPDILITIHELTQAKARYCLAVDTQDWAALTDLMTPDVELDVSHSNTGVPVITGRDNAVAMIRTALTGARTAHQVHTPLIDADGDEARVVWAMQDRVVWNNGTALTGYGHYHERWVRRHDDWKLASLTLTRLITEESGTTER</sequence>
<proteinExistence type="predicted"/>
<keyword evidence="3" id="KW-1185">Reference proteome</keyword>
<evidence type="ECO:0000259" key="1">
    <source>
        <dbReference type="Pfam" id="PF13577"/>
    </source>
</evidence>
<gene>
    <name evidence="2" type="ORF">OG563_45440</name>
</gene>
<dbReference type="CDD" id="cd00531">
    <property type="entry name" value="NTF2_like"/>
    <property type="match status" value="1"/>
</dbReference>
<dbReference type="SUPFAM" id="SSF54427">
    <property type="entry name" value="NTF2-like"/>
    <property type="match status" value="1"/>
</dbReference>
<reference evidence="2" key="1">
    <citation type="submission" date="2022-10" db="EMBL/GenBank/DDBJ databases">
        <title>The complete genomes of actinobacterial strains from the NBC collection.</title>
        <authorList>
            <person name="Joergensen T.S."/>
            <person name="Alvarez Arevalo M."/>
            <person name="Sterndorff E.B."/>
            <person name="Faurdal D."/>
            <person name="Vuksanovic O."/>
            <person name="Mourched A.-S."/>
            <person name="Charusanti P."/>
            <person name="Shaw S."/>
            <person name="Blin K."/>
            <person name="Weber T."/>
        </authorList>
    </citation>
    <scope>NUCLEOTIDE SEQUENCE</scope>
    <source>
        <strain evidence="2">NBC_01482</strain>
    </source>
</reference>
<name>A0ABZ1YSH8_9NOCA</name>
<dbReference type="RefSeq" id="WP_327099482.1">
    <property type="nucleotide sequence ID" value="NZ_CP109149.1"/>
</dbReference>
<organism evidence="2 3">
    <name type="scientific">Nocardia vinacea</name>
    <dbReference type="NCBI Taxonomy" id="96468"/>
    <lineage>
        <taxon>Bacteria</taxon>
        <taxon>Bacillati</taxon>
        <taxon>Actinomycetota</taxon>
        <taxon>Actinomycetes</taxon>
        <taxon>Mycobacteriales</taxon>
        <taxon>Nocardiaceae</taxon>
        <taxon>Nocardia</taxon>
    </lineage>
</organism>
<dbReference type="Gene3D" id="3.10.450.50">
    <property type="match status" value="1"/>
</dbReference>
<accession>A0ABZ1YSH8</accession>
<evidence type="ECO:0000313" key="3">
    <source>
        <dbReference type="Proteomes" id="UP001432062"/>
    </source>
</evidence>
<protein>
    <submittedName>
        <fullName evidence="2">Nuclear transport factor 2 family protein</fullName>
    </submittedName>
</protein>
<dbReference type="Pfam" id="PF13577">
    <property type="entry name" value="SnoaL_4"/>
    <property type="match status" value="1"/>
</dbReference>
<dbReference type="InterPro" id="IPR032710">
    <property type="entry name" value="NTF2-like_dom_sf"/>
</dbReference>
<feature type="domain" description="SnoaL-like" evidence="1">
    <location>
        <begin position="9"/>
        <end position="129"/>
    </location>
</feature>
<evidence type="ECO:0000313" key="2">
    <source>
        <dbReference type="EMBL" id="WUV46230.1"/>
    </source>
</evidence>